<dbReference type="PANTHER" id="PTHR35024:SF4">
    <property type="entry name" value="POLYMER-FORMING CYTOSKELETAL PROTEIN"/>
    <property type="match status" value="1"/>
</dbReference>
<reference evidence="3 4" key="1">
    <citation type="submission" date="2018-05" db="EMBL/GenBank/DDBJ databases">
        <title>Genomic Encyclopedia of Type Strains, Phase IV (KMG-IV): sequencing the most valuable type-strain genomes for metagenomic binning, comparative biology and taxonomic classification.</title>
        <authorList>
            <person name="Goeker M."/>
        </authorList>
    </citation>
    <scope>NUCLEOTIDE SEQUENCE [LARGE SCALE GENOMIC DNA]</scope>
    <source>
        <strain evidence="3 4">DSM 28579</strain>
    </source>
</reference>
<dbReference type="AlphaFoldDB" id="A0A7L4UP62"/>
<dbReference type="Proteomes" id="UP000251835">
    <property type="component" value="Unassembled WGS sequence"/>
</dbReference>
<dbReference type="EMBL" id="QENZ01000004">
    <property type="protein sequence ID" value="PVX50911.1"/>
    <property type="molecule type" value="Genomic_DNA"/>
</dbReference>
<dbReference type="Pfam" id="PF04519">
    <property type="entry name" value="Bactofilin"/>
    <property type="match status" value="1"/>
</dbReference>
<comment type="similarity">
    <text evidence="1">Belongs to the bactofilin family.</text>
</comment>
<comment type="caution">
    <text evidence="3">The sequence shown here is derived from an EMBL/GenBank/DDBJ whole genome shotgun (WGS) entry which is preliminary data.</text>
</comment>
<protein>
    <submittedName>
        <fullName evidence="3">Cytoskeletal protein CcmA (Bactofilin family)</fullName>
    </submittedName>
</protein>
<evidence type="ECO:0000256" key="2">
    <source>
        <dbReference type="SAM" id="MobiDB-lite"/>
    </source>
</evidence>
<accession>A0A7L4UP62</accession>
<sequence length="145" mass="15551">MAMYGKKNTSQKKHGNKNSALPAHGDVTILSEGTVIEGTLKVSGDVRIDGRIKGDIKGDMRVIVGDKAKIEGNVDCDFLELNGYIVGDVKCKKGAKLYPTAKLKGDLYAPEFSVEMGAHFIGASKGQLVSSEDLNNKPKENVAKK</sequence>
<gene>
    <name evidence="3" type="ORF">C7377_1234</name>
</gene>
<evidence type="ECO:0000313" key="3">
    <source>
        <dbReference type="EMBL" id="PVX50911.1"/>
    </source>
</evidence>
<dbReference type="PANTHER" id="PTHR35024">
    <property type="entry name" value="HYPOTHETICAL CYTOSOLIC PROTEIN"/>
    <property type="match status" value="1"/>
</dbReference>
<organism evidence="3 4">
    <name type="scientific">Balneicella halophila</name>
    <dbReference type="NCBI Taxonomy" id="1537566"/>
    <lineage>
        <taxon>Bacteria</taxon>
        <taxon>Pseudomonadati</taxon>
        <taxon>Bacteroidota</taxon>
        <taxon>Bacteroidia</taxon>
        <taxon>Bacteroidales</taxon>
        <taxon>Balneicellaceae</taxon>
        <taxon>Balneicella</taxon>
    </lineage>
</organism>
<keyword evidence="4" id="KW-1185">Reference proteome</keyword>
<feature type="region of interest" description="Disordered" evidence="2">
    <location>
        <begin position="1"/>
        <end position="23"/>
    </location>
</feature>
<evidence type="ECO:0000313" key="4">
    <source>
        <dbReference type="Proteomes" id="UP000251835"/>
    </source>
</evidence>
<name>A0A7L4UP62_BALHA</name>
<evidence type="ECO:0000256" key="1">
    <source>
        <dbReference type="ARBA" id="ARBA00044755"/>
    </source>
</evidence>
<dbReference type="OrthoDB" id="5432602at2"/>
<dbReference type="InterPro" id="IPR007607">
    <property type="entry name" value="BacA/B"/>
</dbReference>
<proteinExistence type="inferred from homology"/>